<keyword evidence="1" id="KW-0812">Transmembrane</keyword>
<dbReference type="InterPro" id="IPR029058">
    <property type="entry name" value="AB_hydrolase_fold"/>
</dbReference>
<dbReference type="KEGG" id="piv:NCTC13079_01512"/>
<dbReference type="SUPFAM" id="SSF53474">
    <property type="entry name" value="alpha/beta-Hydrolases"/>
    <property type="match status" value="1"/>
</dbReference>
<dbReference type="EMBL" id="LR134523">
    <property type="protein sequence ID" value="VEJ36307.1"/>
    <property type="molecule type" value="Genomic_DNA"/>
</dbReference>
<evidence type="ECO:0000313" key="3">
    <source>
        <dbReference type="Proteomes" id="UP000269544"/>
    </source>
</evidence>
<keyword evidence="1" id="KW-0472">Membrane</keyword>
<evidence type="ECO:0000256" key="1">
    <source>
        <dbReference type="SAM" id="Phobius"/>
    </source>
</evidence>
<keyword evidence="3" id="KW-1185">Reference proteome</keyword>
<dbReference type="OrthoDB" id="9808543at2"/>
<keyword evidence="2" id="KW-0378">Hydrolase</keyword>
<proteinExistence type="predicted"/>
<dbReference type="AlphaFoldDB" id="A0A3S5AKF6"/>
<dbReference type="Proteomes" id="UP000269544">
    <property type="component" value="Chromosome"/>
</dbReference>
<sequence>MKLRLQLLIGTPSARMSGLMALIALMGVDAFPGFYFQTRIPHIVAAAAVWGIYFCLLHLGLRAFRRFFGRHMSPAAVEAVLLAAAIYGVLEEERQVRGLGPANDLYFYGIAVVTVLCIWFAVDRLSSKKACPFRIAAGALWLLPVVLFYGLPGGGKQPPKAPADRTIPARYPWEKVVYGPDHTIDFGTADYSAYARVPARQEKFRLWQNGYDLQSIPFEGEIYIPRTEEKVPVLFFVHGNHNMIEDNMEGYGYLGRYLAARGIGFVSVEESHFNAYLGKGLRAENDARALFLLDHVDKILHESALKDRIDPERIYLGGHSRGGEAAAIAAALSDLPYDPDTGKKTPEIPVAGVLSVAPTDGQFRPGDAPVELNVPYFLIQGTHDQDVASMEGMNQYERTSADRWQILIDYANHTQFNENWGRLDREGLSALYLNTADILEARVQRAYLELLAYAFVADETIFEDLAAYLPDGGYALRRDSPSKVLADFEEDADLTTGTAEGVRIDGKDAAIWREGAFSPSGRGGENRVLTFSGRVEIALPAGGGTDLVMDVAAKRGAPDFTLILEDAAGERVSFPSDARTLHASLSAGFLKWQHLADIWEYKTALETIAFGAEEMRAQNPAFSLGALTKIVIESRGEMQIDRIRTTEKKSD</sequence>
<feature type="transmembrane region" description="Helical" evidence="1">
    <location>
        <begin position="73"/>
        <end position="90"/>
    </location>
</feature>
<feature type="transmembrane region" description="Helical" evidence="1">
    <location>
        <begin position="105"/>
        <end position="122"/>
    </location>
</feature>
<feature type="transmembrane region" description="Helical" evidence="1">
    <location>
        <begin position="40"/>
        <end position="61"/>
    </location>
</feature>
<keyword evidence="1" id="KW-1133">Transmembrane helix</keyword>
<name>A0A3S5AKF6_9FIRM</name>
<dbReference type="GO" id="GO:0016787">
    <property type="term" value="F:hydrolase activity"/>
    <property type="evidence" value="ECO:0007669"/>
    <property type="project" value="UniProtKB-KW"/>
</dbReference>
<gene>
    <name evidence="2" type="ORF">NCTC13079_01512</name>
</gene>
<evidence type="ECO:0000313" key="2">
    <source>
        <dbReference type="EMBL" id="VEJ36307.1"/>
    </source>
</evidence>
<dbReference type="RefSeq" id="WP_126466202.1">
    <property type="nucleotide sequence ID" value="NZ_LR134523.1"/>
</dbReference>
<protein>
    <submittedName>
        <fullName evidence="2">Predicted dienelactone hydrolase</fullName>
    </submittedName>
</protein>
<feature type="transmembrane region" description="Helical" evidence="1">
    <location>
        <begin position="134"/>
        <end position="151"/>
    </location>
</feature>
<organism evidence="2 3">
    <name type="scientific">Aedoeadaptatus ivorii</name>
    <dbReference type="NCBI Taxonomy" id="54006"/>
    <lineage>
        <taxon>Bacteria</taxon>
        <taxon>Bacillati</taxon>
        <taxon>Bacillota</taxon>
        <taxon>Tissierellia</taxon>
        <taxon>Tissierellales</taxon>
        <taxon>Peptoniphilaceae</taxon>
        <taxon>Aedoeadaptatus</taxon>
    </lineage>
</organism>
<reference evidence="2 3" key="1">
    <citation type="submission" date="2018-12" db="EMBL/GenBank/DDBJ databases">
        <authorList>
            <consortium name="Pathogen Informatics"/>
        </authorList>
    </citation>
    <scope>NUCLEOTIDE SEQUENCE [LARGE SCALE GENOMIC DNA]</scope>
    <source>
        <strain evidence="2 3">NCTC13079</strain>
    </source>
</reference>
<accession>A0A3S5AKF6</accession>
<dbReference type="Gene3D" id="3.40.50.1820">
    <property type="entry name" value="alpha/beta hydrolase"/>
    <property type="match status" value="1"/>
</dbReference>